<feature type="chain" id="PRO_5024820481" evidence="1">
    <location>
        <begin position="27"/>
        <end position="139"/>
    </location>
</feature>
<dbReference type="Proteomes" id="UP000433089">
    <property type="component" value="Unassembled WGS sequence"/>
</dbReference>
<name>A0A653RAR7_BACAB</name>
<sequence length="139" mass="15277">MKKQIIAGTLALTTLFSILSPVTSFAAETKTSTNVETKLQRTVLQTAVEMNEPKASTKSWKKDALVFALRYGGDLTGKLLSNLSPKNGALVKKHSKAIANKLDKLSRDIEQSMIDFMHFQLDIPISAARSIAWAIMQVI</sequence>
<gene>
    <name evidence="2" type="ORF">BACI348_40863</name>
</gene>
<evidence type="ECO:0000313" key="3">
    <source>
        <dbReference type="Proteomes" id="UP000433089"/>
    </source>
</evidence>
<evidence type="ECO:0000256" key="1">
    <source>
        <dbReference type="SAM" id="SignalP"/>
    </source>
</evidence>
<protein>
    <submittedName>
        <fullName evidence="2">Uncharacterized protein</fullName>
    </submittedName>
</protein>
<feature type="signal peptide" evidence="1">
    <location>
        <begin position="1"/>
        <end position="26"/>
    </location>
</feature>
<organism evidence="2 3">
    <name type="scientific">Bacillus altitudinis</name>
    <dbReference type="NCBI Taxonomy" id="293387"/>
    <lineage>
        <taxon>Bacteria</taxon>
        <taxon>Bacillati</taxon>
        <taxon>Bacillota</taxon>
        <taxon>Bacilli</taxon>
        <taxon>Bacillales</taxon>
        <taxon>Bacillaceae</taxon>
        <taxon>Bacillus</taxon>
    </lineage>
</organism>
<dbReference type="EMBL" id="CABWLH010000009">
    <property type="protein sequence ID" value="VXB50533.1"/>
    <property type="molecule type" value="Genomic_DNA"/>
</dbReference>
<keyword evidence="1" id="KW-0732">Signal</keyword>
<proteinExistence type="predicted"/>
<dbReference type="AlphaFoldDB" id="A0A653RAR7"/>
<accession>A0A653RAR7</accession>
<evidence type="ECO:0000313" key="2">
    <source>
        <dbReference type="EMBL" id="VXB50533.1"/>
    </source>
</evidence>
<dbReference type="RefSeq" id="WP_159159669.1">
    <property type="nucleotide sequence ID" value="NZ_CP101609.1"/>
</dbReference>
<reference evidence="2 3" key="1">
    <citation type="submission" date="2019-10" db="EMBL/GenBank/DDBJ databases">
        <authorList>
            <person name="Karimi E."/>
        </authorList>
    </citation>
    <scope>NUCLEOTIDE SEQUENCE [LARGE SCALE GENOMIC DNA]</scope>
    <source>
        <strain evidence="2">Bacillus sp. 348</strain>
    </source>
</reference>